<evidence type="ECO:0000313" key="3">
    <source>
        <dbReference type="Proteomes" id="UP000198518"/>
    </source>
</evidence>
<protein>
    <submittedName>
        <fullName evidence="2">Helix-turn-helix domain-containing protein</fullName>
    </submittedName>
</protein>
<dbReference type="InterPro" id="IPR036390">
    <property type="entry name" value="WH_DNA-bd_sf"/>
</dbReference>
<sequence>MSQSQMARATRQDDAEETVTTTESVQGVLDALDDEECRAILEATKQESLTAAEISEECDLPSSTAYRKIDLLDDADLLTEELRIRRSGKHVSEYACAIDDVTLSVGDSGVELSVSHTEPAVTDLANPFAD</sequence>
<organism evidence="2 3">
    <name type="scientific">Halobacterium jilantaiense</name>
    <dbReference type="NCBI Taxonomy" id="355548"/>
    <lineage>
        <taxon>Archaea</taxon>
        <taxon>Methanobacteriati</taxon>
        <taxon>Methanobacteriota</taxon>
        <taxon>Stenosarchaea group</taxon>
        <taxon>Halobacteria</taxon>
        <taxon>Halobacteriales</taxon>
        <taxon>Halobacteriaceae</taxon>
        <taxon>Halobacterium</taxon>
    </lineage>
</organism>
<dbReference type="RefSeq" id="WP_089670138.1">
    <property type="nucleotide sequence ID" value="NZ_FOJA01000001.1"/>
</dbReference>
<evidence type="ECO:0000256" key="1">
    <source>
        <dbReference type="SAM" id="MobiDB-lite"/>
    </source>
</evidence>
<gene>
    <name evidence="2" type="ORF">SAMN04487945_2862</name>
</gene>
<dbReference type="SUPFAM" id="SSF46785">
    <property type="entry name" value="Winged helix' DNA-binding domain"/>
    <property type="match status" value="1"/>
</dbReference>
<dbReference type="AlphaFoldDB" id="A0A1I0QRI5"/>
<feature type="region of interest" description="Disordered" evidence="1">
    <location>
        <begin position="1"/>
        <end position="27"/>
    </location>
</feature>
<evidence type="ECO:0000313" key="2">
    <source>
        <dbReference type="EMBL" id="SEW29797.1"/>
    </source>
</evidence>
<dbReference type="OrthoDB" id="10985at2157"/>
<dbReference type="Pfam" id="PF12840">
    <property type="entry name" value="HTH_20"/>
    <property type="match status" value="1"/>
</dbReference>
<dbReference type="Gene3D" id="1.10.10.10">
    <property type="entry name" value="Winged helix-like DNA-binding domain superfamily/Winged helix DNA-binding domain"/>
    <property type="match status" value="1"/>
</dbReference>
<dbReference type="EMBL" id="FOJA01000001">
    <property type="protein sequence ID" value="SEW29797.1"/>
    <property type="molecule type" value="Genomic_DNA"/>
</dbReference>
<dbReference type="InterPro" id="IPR036388">
    <property type="entry name" value="WH-like_DNA-bd_sf"/>
</dbReference>
<dbReference type="STRING" id="355548.SAMN04487945_2862"/>
<name>A0A1I0QRI5_9EURY</name>
<dbReference type="Proteomes" id="UP000198518">
    <property type="component" value="Unassembled WGS sequence"/>
</dbReference>
<proteinExistence type="predicted"/>
<keyword evidence="3" id="KW-1185">Reference proteome</keyword>
<reference evidence="2 3" key="1">
    <citation type="submission" date="2016-10" db="EMBL/GenBank/DDBJ databases">
        <authorList>
            <person name="de Groot N.N."/>
        </authorList>
    </citation>
    <scope>NUCLEOTIDE SEQUENCE [LARGE SCALE GENOMIC DNA]</scope>
    <source>
        <strain evidence="2 3">CGMCC 1.5337</strain>
    </source>
</reference>
<accession>A0A1I0QRI5</accession>